<evidence type="ECO:0000256" key="2">
    <source>
        <dbReference type="SAM" id="Phobius"/>
    </source>
</evidence>
<keyword evidence="2" id="KW-0472">Membrane</keyword>
<keyword evidence="2" id="KW-0812">Transmembrane</keyword>
<accession>A0A1Z3N9R0</accession>
<name>A0A1Z3N9R0_BDEBC</name>
<sequence>MKKSSWWGYLTVATLLFAACFWAGKKSRSVLPPLRAELPQGRVQPKSLKPGQAVAGGPSIPEPVKMATPTQWQPRALETLKGGALFSALFDKKVFQKLNPQDLQKISGLFAKPYPRVEKYHRAVMVERLGILKALGQQAPLRRAPSSVMAPELRTFYRQVLENPEENWIIKRQVFRNLKSSLSPSEKQAYYRRLDSRVVGLSVKSEAEIVEEALREKR</sequence>
<dbReference type="Proteomes" id="UP000197003">
    <property type="component" value="Chromosome"/>
</dbReference>
<gene>
    <name evidence="3" type="ORF">B9G79_11815</name>
</gene>
<dbReference type="PROSITE" id="PS51257">
    <property type="entry name" value="PROKAR_LIPOPROTEIN"/>
    <property type="match status" value="1"/>
</dbReference>
<dbReference type="OrthoDB" id="9342713at2"/>
<organism evidence="3 4">
    <name type="scientific">Bdellovibrio bacteriovorus</name>
    <dbReference type="NCBI Taxonomy" id="959"/>
    <lineage>
        <taxon>Bacteria</taxon>
        <taxon>Pseudomonadati</taxon>
        <taxon>Bdellovibrionota</taxon>
        <taxon>Bdellovibrionia</taxon>
        <taxon>Bdellovibrionales</taxon>
        <taxon>Pseudobdellovibrionaceae</taxon>
        <taxon>Bdellovibrio</taxon>
    </lineage>
</organism>
<evidence type="ECO:0000256" key="1">
    <source>
        <dbReference type="SAM" id="MobiDB-lite"/>
    </source>
</evidence>
<protein>
    <submittedName>
        <fullName evidence="3">Uncharacterized protein</fullName>
    </submittedName>
</protein>
<evidence type="ECO:0000313" key="4">
    <source>
        <dbReference type="Proteomes" id="UP000197003"/>
    </source>
</evidence>
<feature type="transmembrane region" description="Helical" evidence="2">
    <location>
        <begin position="6"/>
        <end position="24"/>
    </location>
</feature>
<proteinExistence type="predicted"/>
<feature type="region of interest" description="Disordered" evidence="1">
    <location>
        <begin position="41"/>
        <end position="64"/>
    </location>
</feature>
<dbReference type="EMBL" id="CP020946">
    <property type="protein sequence ID" value="ASD64202.1"/>
    <property type="molecule type" value="Genomic_DNA"/>
</dbReference>
<reference evidence="3 4" key="1">
    <citation type="submission" date="2017-04" db="EMBL/GenBank/DDBJ databases">
        <title>Whole genome sequence of Bdellovibrio bacteriovorus strain SSB218315.</title>
        <authorList>
            <person name="Oyedara O."/>
            <person name="Rodriguez-Perez M.A."/>
        </authorList>
    </citation>
    <scope>NUCLEOTIDE SEQUENCE [LARGE SCALE GENOMIC DNA]</scope>
    <source>
        <strain evidence="3 4">SSB218315</strain>
    </source>
</reference>
<dbReference type="RefSeq" id="WP_088565681.1">
    <property type="nucleotide sequence ID" value="NZ_CP020946.1"/>
</dbReference>
<dbReference type="AlphaFoldDB" id="A0A1Z3N9R0"/>
<keyword evidence="2" id="KW-1133">Transmembrane helix</keyword>
<evidence type="ECO:0000313" key="3">
    <source>
        <dbReference type="EMBL" id="ASD64202.1"/>
    </source>
</evidence>